<dbReference type="AlphaFoldDB" id="A0A8T0GXC1"/>
<accession>A0A8T0GXC1</accession>
<sequence>MSGPCELRDSQIGWLFESPTHLSTDREQICERQTTRRCSHPRQPHNRRLCPKTMLELVERHPEFRNEDARWLSSHRPGASFNMWDCGLQR</sequence>
<dbReference type="Proteomes" id="UP000822688">
    <property type="component" value="Chromosome 9"/>
</dbReference>
<keyword evidence="2" id="KW-1185">Reference proteome</keyword>
<comment type="caution">
    <text evidence="1">The sequence shown here is derived from an EMBL/GenBank/DDBJ whole genome shotgun (WGS) entry which is preliminary data.</text>
</comment>
<organism evidence="1 2">
    <name type="scientific">Ceratodon purpureus</name>
    <name type="common">Fire moss</name>
    <name type="synonym">Dicranum purpureum</name>
    <dbReference type="NCBI Taxonomy" id="3225"/>
    <lineage>
        <taxon>Eukaryota</taxon>
        <taxon>Viridiplantae</taxon>
        <taxon>Streptophyta</taxon>
        <taxon>Embryophyta</taxon>
        <taxon>Bryophyta</taxon>
        <taxon>Bryophytina</taxon>
        <taxon>Bryopsida</taxon>
        <taxon>Dicranidae</taxon>
        <taxon>Pseudoditrichales</taxon>
        <taxon>Ditrichaceae</taxon>
        <taxon>Ceratodon</taxon>
    </lineage>
</organism>
<name>A0A8T0GXC1_CERPU</name>
<protein>
    <submittedName>
        <fullName evidence="1">Uncharacterized protein</fullName>
    </submittedName>
</protein>
<dbReference type="EMBL" id="CM026430">
    <property type="protein sequence ID" value="KAG0562919.1"/>
    <property type="molecule type" value="Genomic_DNA"/>
</dbReference>
<evidence type="ECO:0000313" key="2">
    <source>
        <dbReference type="Proteomes" id="UP000822688"/>
    </source>
</evidence>
<proteinExistence type="predicted"/>
<evidence type="ECO:0000313" key="1">
    <source>
        <dbReference type="EMBL" id="KAG0562919.1"/>
    </source>
</evidence>
<gene>
    <name evidence="1" type="ORF">KC19_9G182900</name>
</gene>
<reference evidence="1" key="1">
    <citation type="submission" date="2020-06" db="EMBL/GenBank/DDBJ databases">
        <title>WGS assembly of Ceratodon purpureus strain R40.</title>
        <authorList>
            <person name="Carey S.B."/>
            <person name="Jenkins J."/>
            <person name="Shu S."/>
            <person name="Lovell J.T."/>
            <person name="Sreedasyam A."/>
            <person name="Maumus F."/>
            <person name="Tiley G.P."/>
            <person name="Fernandez-Pozo N."/>
            <person name="Barry K."/>
            <person name="Chen C."/>
            <person name="Wang M."/>
            <person name="Lipzen A."/>
            <person name="Daum C."/>
            <person name="Saski C.A."/>
            <person name="Payton A.C."/>
            <person name="Mcbreen J.C."/>
            <person name="Conrad R.E."/>
            <person name="Kollar L.M."/>
            <person name="Olsson S."/>
            <person name="Huttunen S."/>
            <person name="Landis J.B."/>
            <person name="Wickett N.J."/>
            <person name="Johnson M.G."/>
            <person name="Rensing S.A."/>
            <person name="Grimwood J."/>
            <person name="Schmutz J."/>
            <person name="Mcdaniel S.F."/>
        </authorList>
    </citation>
    <scope>NUCLEOTIDE SEQUENCE</scope>
    <source>
        <strain evidence="1">R40</strain>
    </source>
</reference>